<evidence type="ECO:0000256" key="2">
    <source>
        <dbReference type="ARBA" id="ARBA00022475"/>
    </source>
</evidence>
<evidence type="ECO:0000256" key="5">
    <source>
        <dbReference type="ARBA" id="ARBA00023136"/>
    </source>
</evidence>
<evidence type="ECO:0000256" key="9">
    <source>
        <dbReference type="SAM" id="SignalP"/>
    </source>
</evidence>
<keyword evidence="5" id="KW-0472">Membrane</keyword>
<evidence type="ECO:0000256" key="6">
    <source>
        <dbReference type="ARBA" id="ARBA00023180"/>
    </source>
</evidence>
<name>A0A381L278_BLUGR</name>
<feature type="domain" description="Copper acquisition factor BIM1-like" evidence="10">
    <location>
        <begin position="16"/>
        <end position="156"/>
    </location>
</feature>
<evidence type="ECO:0000256" key="3">
    <source>
        <dbReference type="ARBA" id="ARBA00022622"/>
    </source>
</evidence>
<evidence type="ECO:0000256" key="1">
    <source>
        <dbReference type="ARBA" id="ARBA00004609"/>
    </source>
</evidence>
<evidence type="ECO:0000313" key="11">
    <source>
        <dbReference type="EMBL" id="SUZ07983.1"/>
    </source>
</evidence>
<feature type="chain" id="PRO_5016615456" evidence="9">
    <location>
        <begin position="17"/>
        <end position="218"/>
    </location>
</feature>
<sequence length="218" mass="23135">MRSYLIFPAWAMLAAAHFTLEYPESRGFDEDTLDKFPCGGQNDISEIRTPYPLSNGVIALKMGHIKSRVQVTIALDSDPTTAFNTVLRPTFQETGLGKFCMTGISIPSSLNVQEGMNATIQVLTSGDDDGGLYNCADIVFSAAAPVPVTDDCQNATSIKASGFMPGNANESMSANDGSKGDKDDDDKGDKKSGAFQIQKIGFGGSTVIGLATLITIFL</sequence>
<dbReference type="Pfam" id="PF20238">
    <property type="entry name" value="BIM1-like_dom"/>
    <property type="match status" value="1"/>
</dbReference>
<protein>
    <submittedName>
        <fullName evidence="11">Bgt-3979</fullName>
    </submittedName>
</protein>
<keyword evidence="7" id="KW-0449">Lipoprotein</keyword>
<dbReference type="GO" id="GO:0098552">
    <property type="term" value="C:side of membrane"/>
    <property type="evidence" value="ECO:0007669"/>
    <property type="project" value="UniProtKB-KW"/>
</dbReference>
<comment type="subcellular location">
    <subcellularLocation>
        <location evidence="1">Cell membrane</location>
        <topology evidence="1">Lipid-anchor</topology>
        <topology evidence="1">GPI-anchor</topology>
    </subcellularLocation>
</comment>
<evidence type="ECO:0000256" key="8">
    <source>
        <dbReference type="SAM" id="MobiDB-lite"/>
    </source>
</evidence>
<keyword evidence="3" id="KW-0336">GPI-anchor</keyword>
<dbReference type="GO" id="GO:0005886">
    <property type="term" value="C:plasma membrane"/>
    <property type="evidence" value="ECO:0007669"/>
    <property type="project" value="UniProtKB-SubCell"/>
</dbReference>
<reference evidence="11" key="1">
    <citation type="submission" date="2018-07" db="EMBL/GenBank/DDBJ databases">
        <authorList>
            <person name="Quirk P.G."/>
            <person name="Krulwich T.A."/>
        </authorList>
    </citation>
    <scope>NUCLEOTIDE SEQUENCE</scope>
    <source>
        <strain evidence="11">96224</strain>
    </source>
</reference>
<feature type="region of interest" description="Disordered" evidence="8">
    <location>
        <begin position="159"/>
        <end position="190"/>
    </location>
</feature>
<dbReference type="InterPro" id="IPR046936">
    <property type="entry name" value="BIM1-like"/>
</dbReference>
<dbReference type="AlphaFoldDB" id="A0A381L278"/>
<dbReference type="CDD" id="cd21176">
    <property type="entry name" value="LPMO_auxiliary-like"/>
    <property type="match status" value="1"/>
</dbReference>
<evidence type="ECO:0000259" key="10">
    <source>
        <dbReference type="Pfam" id="PF20238"/>
    </source>
</evidence>
<dbReference type="PANTHER" id="PTHR34992:SF1">
    <property type="entry name" value="COPPER ACQUISITION FACTOR BIM1-LIKE DOMAIN-CONTAINING PROTEIN"/>
    <property type="match status" value="1"/>
</dbReference>
<dbReference type="OrthoDB" id="2146436at2759"/>
<feature type="compositionally biased region" description="Basic and acidic residues" evidence="8">
    <location>
        <begin position="178"/>
        <end position="190"/>
    </location>
</feature>
<evidence type="ECO:0000256" key="4">
    <source>
        <dbReference type="ARBA" id="ARBA00022729"/>
    </source>
</evidence>
<organism evidence="11">
    <name type="scientific">Blumeria graminis f. sp. tritici 96224</name>
    <dbReference type="NCBI Taxonomy" id="1268274"/>
    <lineage>
        <taxon>Eukaryota</taxon>
        <taxon>Fungi</taxon>
        <taxon>Dikarya</taxon>
        <taxon>Ascomycota</taxon>
        <taxon>Pezizomycotina</taxon>
        <taxon>Leotiomycetes</taxon>
        <taxon>Erysiphales</taxon>
        <taxon>Erysiphaceae</taxon>
        <taxon>Blumeria</taxon>
    </lineage>
</organism>
<gene>
    <name evidence="11" type="ORF">BGT96224V2_LOCUS1188</name>
</gene>
<proteinExistence type="predicted"/>
<keyword evidence="2" id="KW-1003">Cell membrane</keyword>
<accession>A0A381L278</accession>
<keyword evidence="6" id="KW-0325">Glycoprotein</keyword>
<dbReference type="InterPro" id="IPR046530">
    <property type="entry name" value="BIM1-like_dom"/>
</dbReference>
<feature type="signal peptide" evidence="9">
    <location>
        <begin position="1"/>
        <end position="16"/>
    </location>
</feature>
<dbReference type="EMBL" id="UIGY01000006">
    <property type="protein sequence ID" value="SUZ07983.1"/>
    <property type="molecule type" value="Genomic_DNA"/>
</dbReference>
<keyword evidence="4 9" id="KW-0732">Signal</keyword>
<dbReference type="PANTHER" id="PTHR34992">
    <property type="entry name" value="HYPHAL ANASTAMOSIS-7 PROTEIN"/>
    <property type="match status" value="1"/>
</dbReference>
<evidence type="ECO:0000256" key="7">
    <source>
        <dbReference type="ARBA" id="ARBA00023288"/>
    </source>
</evidence>